<dbReference type="Gene3D" id="1.10.4200.10">
    <property type="entry name" value="Triphosphoribosyl-dephospho-CoA protein"/>
    <property type="match status" value="1"/>
</dbReference>
<comment type="similarity">
    <text evidence="7">Belongs to the CitG/MdcB family.</text>
</comment>
<dbReference type="NCBIfam" id="TIGR03124">
    <property type="entry name" value="citrate_citX"/>
    <property type="match status" value="1"/>
</dbReference>
<dbReference type="GO" id="GO:0016757">
    <property type="term" value="F:glycosyltransferase activity"/>
    <property type="evidence" value="ECO:0007669"/>
    <property type="project" value="UniProtKB-KW"/>
</dbReference>
<dbReference type="Pfam" id="PF01874">
    <property type="entry name" value="CitG"/>
    <property type="match status" value="1"/>
</dbReference>
<proteinExistence type="inferred from homology"/>
<dbReference type="EC" id="2.4.2.52" evidence="7"/>
<keyword evidence="8" id="KW-0328">Glycosyltransferase</keyword>
<protein>
    <recommendedName>
        <fullName evidence="7">Probable 2-(5''-triphosphoribosyl)-3'-dephosphocoenzyme-A synthase</fullName>
        <shortName evidence="7">2-(5''-triphosphoribosyl)-3'-dephospho-CoA synthase</shortName>
        <ecNumber evidence="7">2.4.2.52</ecNumber>
    </recommendedName>
</protein>
<dbReference type="InterPro" id="IPR002736">
    <property type="entry name" value="CitG"/>
</dbReference>
<keyword evidence="9" id="KW-1185">Reference proteome</keyword>
<dbReference type="GO" id="GO:0046917">
    <property type="term" value="F:triphosphoribosyl-dephospho-CoA synthase activity"/>
    <property type="evidence" value="ECO:0007669"/>
    <property type="project" value="UniProtKB-EC"/>
</dbReference>
<reference evidence="8 9" key="1">
    <citation type="submission" date="2018-07" db="EMBL/GenBank/DDBJ databases">
        <title>Phylogenomic Insights into understanding Host Adaptation of Lactobacillus reuteri by a novel species, Lactobacillus spp. M31.</title>
        <authorList>
            <person name="Sharma S."/>
            <person name="Patil P."/>
            <person name="Korpole S."/>
            <person name="Patil P.B."/>
        </authorList>
    </citation>
    <scope>NUCLEOTIDE SEQUENCE [LARGE SCALE GENOMIC DNA]</scope>
    <source>
        <strain evidence="8 9">M31</strain>
    </source>
</reference>
<evidence type="ECO:0000313" key="8">
    <source>
        <dbReference type="EMBL" id="MBD5807424.1"/>
    </source>
</evidence>
<keyword evidence="4 7" id="KW-0547">Nucleotide-binding</keyword>
<dbReference type="HAMAP" id="MF_00397">
    <property type="entry name" value="CitG"/>
    <property type="match status" value="1"/>
</dbReference>
<dbReference type="Proteomes" id="UP000704341">
    <property type="component" value="Unassembled WGS sequence"/>
</dbReference>
<comment type="catalytic activity">
    <reaction evidence="6">
        <text>apo-[citrate lyase ACP] + 2'-(5''-triphospho-alpha-D-ribosyl)-3'-dephospho-CoA = holo-[citrate lyase ACP] + diphosphate</text>
        <dbReference type="Rhea" id="RHEA:16333"/>
        <dbReference type="Rhea" id="RHEA-COMP:10157"/>
        <dbReference type="Rhea" id="RHEA-COMP:10158"/>
        <dbReference type="ChEBI" id="CHEBI:29999"/>
        <dbReference type="ChEBI" id="CHEBI:33019"/>
        <dbReference type="ChEBI" id="CHEBI:61378"/>
        <dbReference type="ChEBI" id="CHEBI:82683"/>
        <dbReference type="EC" id="2.7.7.61"/>
    </reaction>
</comment>
<evidence type="ECO:0000256" key="4">
    <source>
        <dbReference type="ARBA" id="ARBA00022741"/>
    </source>
</evidence>
<keyword evidence="2 7" id="KW-0808">Transferase</keyword>
<dbReference type="PANTHER" id="PTHR30201:SF2">
    <property type="entry name" value="2-(5''-TRIPHOSPHORIBOSYL)-3'-DEPHOSPHOCOENZYME-A SYNTHASE"/>
    <property type="match status" value="1"/>
</dbReference>
<accession>A0ABR8P9T5</accession>
<evidence type="ECO:0000256" key="6">
    <source>
        <dbReference type="ARBA" id="ARBA00048574"/>
    </source>
</evidence>
<dbReference type="InterPro" id="IPR017551">
    <property type="entry name" value="TriPribosyl-deP-CoA_syn_CitG"/>
</dbReference>
<dbReference type="RefSeq" id="WP_191668576.1">
    <property type="nucleotide sequence ID" value="NZ_QORN01000051.1"/>
</dbReference>
<name>A0ABR8P9T5_9LACO</name>
<evidence type="ECO:0000256" key="7">
    <source>
        <dbReference type="HAMAP-Rule" id="MF_00397"/>
    </source>
</evidence>
<comment type="catalytic activity">
    <reaction evidence="1 7">
        <text>3'-dephospho-CoA + ATP = 2'-(5''-triphospho-alpha-D-ribosyl)-3'-dephospho-CoA + adenine</text>
        <dbReference type="Rhea" id="RHEA:15117"/>
        <dbReference type="ChEBI" id="CHEBI:16708"/>
        <dbReference type="ChEBI" id="CHEBI:30616"/>
        <dbReference type="ChEBI" id="CHEBI:57328"/>
        <dbReference type="ChEBI" id="CHEBI:61378"/>
        <dbReference type="EC" id="2.4.2.52"/>
    </reaction>
</comment>
<evidence type="ECO:0000256" key="3">
    <source>
        <dbReference type="ARBA" id="ARBA00022695"/>
    </source>
</evidence>
<evidence type="ECO:0000313" key="9">
    <source>
        <dbReference type="Proteomes" id="UP000704341"/>
    </source>
</evidence>
<keyword evidence="3" id="KW-0548">Nucleotidyltransferase</keyword>
<dbReference type="InterPro" id="IPR005551">
    <property type="entry name" value="CitX"/>
</dbReference>
<dbReference type="EMBL" id="QORN01000051">
    <property type="protein sequence ID" value="MBD5807424.1"/>
    <property type="molecule type" value="Genomic_DNA"/>
</dbReference>
<sequence>MQTIFDHGKYQDIIAVLQNKDERIAVQNQLLKCNPSMTVVAAKLNIPGPIKNNSEIESFFAAGLSKFEEILLETGFNFICKKEWLDKDTGPERFYLVQASAIEIKACTSRFEELKPSYRLFDLDVLTNNNGVIKVLSRSDADQPARKCLICGRPAKECGRSRRHSVEDLQRKVSILISTNLLQCEKEKMANWLTQLALQALLYEVSAWPKPGLVDPVEHGAHLDMDIFTFINSSVSLRNYLHQAALIGTMSRSDDLSLLFEELREYGKRAEKKMFSVTDNVNTHKGAIFSLGVIVTAVGYSLQHLQKFDPDNIQTIIKHMLVNLINDDLKHLEQKEHLTAGEKQYLKYGLSGIRGEAHAGYPTVFKYGLPTLLTSVGDWNSRILMTFLELALHIEDSTLIKRAGTLTIQQWKNKEIKECLSLGGIETEAGRKKLNEIEKKFSQQNLSLGGTADLLIVTIFLGLVKEGMPDGF</sequence>
<organism evidence="8 9">
    <name type="scientific">Limosilactobacillus walteri</name>
    <dbReference type="NCBI Taxonomy" id="2268022"/>
    <lineage>
        <taxon>Bacteria</taxon>
        <taxon>Bacillati</taxon>
        <taxon>Bacillota</taxon>
        <taxon>Bacilli</taxon>
        <taxon>Lactobacillales</taxon>
        <taxon>Lactobacillaceae</taxon>
        <taxon>Limosilactobacillus</taxon>
    </lineage>
</organism>
<keyword evidence="5 7" id="KW-0067">ATP-binding</keyword>
<dbReference type="Pfam" id="PF03802">
    <property type="entry name" value="CitX"/>
    <property type="match status" value="1"/>
</dbReference>
<dbReference type="PANTHER" id="PTHR30201">
    <property type="entry name" value="TRIPHOSPHORIBOSYL-DEPHOSPHO-COA SYNTHASE"/>
    <property type="match status" value="1"/>
</dbReference>
<evidence type="ECO:0000256" key="1">
    <source>
        <dbReference type="ARBA" id="ARBA00001210"/>
    </source>
</evidence>
<gene>
    <name evidence="7 8" type="primary">citG</name>
    <name evidence="8" type="ORF">DTK66_10060</name>
</gene>
<comment type="caution">
    <text evidence="8">The sequence shown here is derived from an EMBL/GenBank/DDBJ whole genome shotgun (WGS) entry which is preliminary data.</text>
</comment>
<dbReference type="NCBIfam" id="TIGR03125">
    <property type="entry name" value="citrate_citG"/>
    <property type="match status" value="1"/>
</dbReference>
<evidence type="ECO:0000256" key="2">
    <source>
        <dbReference type="ARBA" id="ARBA00022679"/>
    </source>
</evidence>
<evidence type="ECO:0000256" key="5">
    <source>
        <dbReference type="ARBA" id="ARBA00022840"/>
    </source>
</evidence>